<dbReference type="EMBL" id="BGZK01002331">
    <property type="protein sequence ID" value="GBP93000.1"/>
    <property type="molecule type" value="Genomic_DNA"/>
</dbReference>
<protein>
    <submittedName>
        <fullName evidence="3">Uncharacterized protein</fullName>
    </submittedName>
</protein>
<keyword evidence="2" id="KW-0472">Membrane</keyword>
<sequence length="255" mass="27540">MGFQKDPSANKDINTLTEWLIVLTQIARNFATLVTRLDSPLCKSSTVYTYITVNSVAIWASLIATRIVVGVGSRRRRAHVVCGCFVAGTGQSGCVSATAVSTPRQSPADAPVVRTCGSSGVATFKQQPNEARKQQKQTDIDTEIALRNGLRVPGERLEKFVKQPRLYRGTATPATSASSSRAQSPVKSKGKRKAISSSSGRIVRARTAPSSARTKSQNRHEHGTPAVQVGRPDPAPLRCFVLLVQGKNKRQSAKW</sequence>
<accession>A0A4C1ZYB2</accession>
<dbReference type="AlphaFoldDB" id="A0A4C1ZYB2"/>
<feature type="compositionally biased region" description="Low complexity" evidence="1">
    <location>
        <begin position="170"/>
        <end position="182"/>
    </location>
</feature>
<gene>
    <name evidence="3" type="ORF">EVAR_67804_1</name>
</gene>
<proteinExistence type="predicted"/>
<feature type="region of interest" description="Disordered" evidence="1">
    <location>
        <begin position="164"/>
        <end position="233"/>
    </location>
</feature>
<evidence type="ECO:0000313" key="4">
    <source>
        <dbReference type="Proteomes" id="UP000299102"/>
    </source>
</evidence>
<comment type="caution">
    <text evidence="3">The sequence shown here is derived from an EMBL/GenBank/DDBJ whole genome shotgun (WGS) entry which is preliminary data.</text>
</comment>
<keyword evidence="4" id="KW-1185">Reference proteome</keyword>
<feature type="transmembrane region" description="Helical" evidence="2">
    <location>
        <begin position="47"/>
        <end position="69"/>
    </location>
</feature>
<evidence type="ECO:0000256" key="2">
    <source>
        <dbReference type="SAM" id="Phobius"/>
    </source>
</evidence>
<evidence type="ECO:0000256" key="1">
    <source>
        <dbReference type="SAM" id="MobiDB-lite"/>
    </source>
</evidence>
<keyword evidence="2" id="KW-1133">Transmembrane helix</keyword>
<reference evidence="3 4" key="1">
    <citation type="journal article" date="2019" name="Commun. Biol.">
        <title>The bagworm genome reveals a unique fibroin gene that provides high tensile strength.</title>
        <authorList>
            <person name="Kono N."/>
            <person name="Nakamura H."/>
            <person name="Ohtoshi R."/>
            <person name="Tomita M."/>
            <person name="Numata K."/>
            <person name="Arakawa K."/>
        </authorList>
    </citation>
    <scope>NUCLEOTIDE SEQUENCE [LARGE SCALE GENOMIC DNA]</scope>
</reference>
<evidence type="ECO:0000313" key="3">
    <source>
        <dbReference type="EMBL" id="GBP93000.1"/>
    </source>
</evidence>
<dbReference type="Proteomes" id="UP000299102">
    <property type="component" value="Unassembled WGS sequence"/>
</dbReference>
<name>A0A4C1ZYB2_EUMVA</name>
<keyword evidence="2" id="KW-0812">Transmembrane</keyword>
<organism evidence="3 4">
    <name type="scientific">Eumeta variegata</name>
    <name type="common">Bagworm moth</name>
    <name type="synonym">Eumeta japonica</name>
    <dbReference type="NCBI Taxonomy" id="151549"/>
    <lineage>
        <taxon>Eukaryota</taxon>
        <taxon>Metazoa</taxon>
        <taxon>Ecdysozoa</taxon>
        <taxon>Arthropoda</taxon>
        <taxon>Hexapoda</taxon>
        <taxon>Insecta</taxon>
        <taxon>Pterygota</taxon>
        <taxon>Neoptera</taxon>
        <taxon>Endopterygota</taxon>
        <taxon>Lepidoptera</taxon>
        <taxon>Glossata</taxon>
        <taxon>Ditrysia</taxon>
        <taxon>Tineoidea</taxon>
        <taxon>Psychidae</taxon>
        <taxon>Oiketicinae</taxon>
        <taxon>Eumeta</taxon>
    </lineage>
</organism>